<sequence length="51" mass="5481">MRIAFVFKLAVSRGHAKLLAALLKLCMLCGPVYAANDHTETAPDPHAAKDC</sequence>
<accession>A0A7Y9WIF9</accession>
<protein>
    <submittedName>
        <fullName evidence="2">Uncharacterized protein</fullName>
    </submittedName>
</protein>
<feature type="signal peptide" evidence="1">
    <location>
        <begin position="1"/>
        <end position="34"/>
    </location>
</feature>
<keyword evidence="1" id="KW-0732">Signal</keyword>
<dbReference type="AlphaFoldDB" id="A0A7Y9WIF9"/>
<organism evidence="2 3">
    <name type="scientific">Paraburkholderia bryophila</name>
    <dbReference type="NCBI Taxonomy" id="420952"/>
    <lineage>
        <taxon>Bacteria</taxon>
        <taxon>Pseudomonadati</taxon>
        <taxon>Pseudomonadota</taxon>
        <taxon>Betaproteobacteria</taxon>
        <taxon>Burkholderiales</taxon>
        <taxon>Burkholderiaceae</taxon>
        <taxon>Paraburkholderia</taxon>
    </lineage>
</organism>
<comment type="caution">
    <text evidence="2">The sequence shown here is derived from an EMBL/GenBank/DDBJ whole genome shotgun (WGS) entry which is preliminary data.</text>
</comment>
<proteinExistence type="predicted"/>
<keyword evidence="3" id="KW-1185">Reference proteome</keyword>
<feature type="chain" id="PRO_5030814899" evidence="1">
    <location>
        <begin position="35"/>
        <end position="51"/>
    </location>
</feature>
<evidence type="ECO:0000313" key="3">
    <source>
        <dbReference type="Proteomes" id="UP000540929"/>
    </source>
</evidence>
<name>A0A7Y9WIF9_9BURK</name>
<evidence type="ECO:0000313" key="2">
    <source>
        <dbReference type="EMBL" id="NYH21419.1"/>
    </source>
</evidence>
<reference evidence="2 3" key="1">
    <citation type="submission" date="2020-07" db="EMBL/GenBank/DDBJ databases">
        <title>Exploring microbial biodiversity for novel pathways involved in the catabolism of aromatic compounds derived from lignin.</title>
        <authorList>
            <person name="Elkins J."/>
        </authorList>
    </citation>
    <scope>NUCLEOTIDE SEQUENCE [LARGE SCALE GENOMIC DNA]</scope>
    <source>
        <strain evidence="2 3">H2C3C</strain>
    </source>
</reference>
<dbReference type="EMBL" id="JACCAS010000001">
    <property type="protein sequence ID" value="NYH21419.1"/>
    <property type="molecule type" value="Genomic_DNA"/>
</dbReference>
<dbReference type="Proteomes" id="UP000540929">
    <property type="component" value="Unassembled WGS sequence"/>
</dbReference>
<gene>
    <name evidence="2" type="ORF">GGD40_000898</name>
</gene>
<evidence type="ECO:0000256" key="1">
    <source>
        <dbReference type="SAM" id="SignalP"/>
    </source>
</evidence>